<keyword evidence="4 6" id="KW-1133">Transmembrane helix</keyword>
<accession>A0A504ZD58</accession>
<evidence type="ECO:0000313" key="7">
    <source>
        <dbReference type="EMBL" id="TPP67828.1"/>
    </source>
</evidence>
<protein>
    <recommendedName>
        <fullName evidence="9">Transmembrane protein</fullName>
    </recommendedName>
</protein>
<evidence type="ECO:0000313" key="8">
    <source>
        <dbReference type="Proteomes" id="UP000316759"/>
    </source>
</evidence>
<feature type="transmembrane region" description="Helical" evidence="6">
    <location>
        <begin position="30"/>
        <end position="48"/>
    </location>
</feature>
<comment type="caution">
    <text evidence="7">The sequence shown here is derived from an EMBL/GenBank/DDBJ whole genome shotgun (WGS) entry which is preliminary data.</text>
</comment>
<dbReference type="PANTHER" id="PTHR28668:SF1">
    <property type="entry name" value="TRANSMEMBRANE PROTEIN 234"/>
    <property type="match status" value="1"/>
</dbReference>
<evidence type="ECO:0000256" key="5">
    <source>
        <dbReference type="ARBA" id="ARBA00023136"/>
    </source>
</evidence>
<proteinExistence type="inferred from homology"/>
<feature type="transmembrane region" description="Helical" evidence="6">
    <location>
        <begin position="54"/>
        <end position="76"/>
    </location>
</feature>
<reference evidence="7 8" key="1">
    <citation type="submission" date="2019-04" db="EMBL/GenBank/DDBJ databases">
        <title>Annotation for the trematode Fasciola gigantica.</title>
        <authorList>
            <person name="Choi Y.-J."/>
        </authorList>
    </citation>
    <scope>NUCLEOTIDE SEQUENCE [LARGE SCALE GENOMIC DNA]</scope>
    <source>
        <strain evidence="7">Uganda_cow_1</strain>
    </source>
</reference>
<dbReference type="Gene3D" id="1.10.3730.20">
    <property type="match status" value="1"/>
</dbReference>
<evidence type="ECO:0000256" key="6">
    <source>
        <dbReference type="SAM" id="Phobius"/>
    </source>
</evidence>
<dbReference type="OrthoDB" id="43458at2759"/>
<dbReference type="EMBL" id="SUNJ01000213">
    <property type="protein sequence ID" value="TPP67828.1"/>
    <property type="molecule type" value="Genomic_DNA"/>
</dbReference>
<dbReference type="AlphaFoldDB" id="A0A504ZD58"/>
<keyword evidence="5 6" id="KW-0472">Membrane</keyword>
<dbReference type="GO" id="GO:0016020">
    <property type="term" value="C:membrane"/>
    <property type="evidence" value="ECO:0007669"/>
    <property type="project" value="UniProtKB-SubCell"/>
</dbReference>
<comment type="subcellular location">
    <subcellularLocation>
        <location evidence="1">Membrane</location>
        <topology evidence="1">Multi-pass membrane protein</topology>
    </subcellularLocation>
</comment>
<dbReference type="Pfam" id="PF10639">
    <property type="entry name" value="TMEM234"/>
    <property type="match status" value="1"/>
</dbReference>
<evidence type="ECO:0000256" key="1">
    <source>
        <dbReference type="ARBA" id="ARBA00004141"/>
    </source>
</evidence>
<keyword evidence="8" id="KW-1185">Reference proteome</keyword>
<sequence>MLSLVLQVMVGIFWGVTNVLMKFSETTFQFIVFLLLNQCGSVIFFVGLQKFNLSSAVAVANAVSLAVSAFTGHCLFKEKLGSRGLTGLFLICVGVAILTG</sequence>
<dbReference type="Proteomes" id="UP000316759">
    <property type="component" value="Unassembled WGS sequence"/>
</dbReference>
<dbReference type="PANTHER" id="PTHR28668">
    <property type="entry name" value="TRANSMEMBRANE PROTEIN 234"/>
    <property type="match status" value="1"/>
</dbReference>
<evidence type="ECO:0008006" key="9">
    <source>
        <dbReference type="Google" id="ProtNLM"/>
    </source>
</evidence>
<feature type="transmembrane region" description="Helical" evidence="6">
    <location>
        <begin position="83"/>
        <end position="99"/>
    </location>
</feature>
<evidence type="ECO:0000256" key="2">
    <source>
        <dbReference type="ARBA" id="ARBA00005977"/>
    </source>
</evidence>
<evidence type="ECO:0000256" key="3">
    <source>
        <dbReference type="ARBA" id="ARBA00022692"/>
    </source>
</evidence>
<gene>
    <name evidence="7" type="ORF">FGIG_11023</name>
</gene>
<feature type="transmembrane region" description="Helical" evidence="6">
    <location>
        <begin position="6"/>
        <end position="23"/>
    </location>
</feature>
<dbReference type="InterPro" id="IPR018908">
    <property type="entry name" value="TMEM234"/>
</dbReference>
<dbReference type="InterPro" id="IPR037185">
    <property type="entry name" value="EmrE-like"/>
</dbReference>
<evidence type="ECO:0000256" key="4">
    <source>
        <dbReference type="ARBA" id="ARBA00022989"/>
    </source>
</evidence>
<comment type="similarity">
    <text evidence="2">Belongs to the TMEM234 family.</text>
</comment>
<name>A0A504ZD58_FASGI</name>
<dbReference type="SUPFAM" id="SSF103481">
    <property type="entry name" value="Multidrug resistance efflux transporter EmrE"/>
    <property type="match status" value="1"/>
</dbReference>
<organism evidence="7 8">
    <name type="scientific">Fasciola gigantica</name>
    <name type="common">Giant liver fluke</name>
    <dbReference type="NCBI Taxonomy" id="46835"/>
    <lineage>
        <taxon>Eukaryota</taxon>
        <taxon>Metazoa</taxon>
        <taxon>Spiralia</taxon>
        <taxon>Lophotrochozoa</taxon>
        <taxon>Platyhelminthes</taxon>
        <taxon>Trematoda</taxon>
        <taxon>Digenea</taxon>
        <taxon>Plagiorchiida</taxon>
        <taxon>Echinostomata</taxon>
        <taxon>Echinostomatoidea</taxon>
        <taxon>Fasciolidae</taxon>
        <taxon>Fasciola</taxon>
    </lineage>
</organism>
<keyword evidence="3 6" id="KW-0812">Transmembrane</keyword>